<dbReference type="SFLD" id="SFLDS00005">
    <property type="entry name" value="Isoprenoid_Synthase_Type_I"/>
    <property type="match status" value="1"/>
</dbReference>
<dbReference type="GeneID" id="71515626"/>
<reference evidence="4 5" key="1">
    <citation type="submission" date="2016-11" db="EMBL/GenBank/DDBJ databases">
        <title>Complete genome sequencing of Virgibacillus halodenitrificans PDB-F2.</title>
        <authorList>
            <person name="Sun Z."/>
            <person name="Zhou Y."/>
            <person name="Li H."/>
        </authorList>
    </citation>
    <scope>NUCLEOTIDE SEQUENCE [LARGE SCALE GENOMIC DNA]</scope>
    <source>
        <strain evidence="4 5">PDB-F2</strain>
    </source>
</reference>
<dbReference type="EMBL" id="CP017962">
    <property type="protein sequence ID" value="APC49332.1"/>
    <property type="molecule type" value="Genomic_DNA"/>
</dbReference>
<dbReference type="GO" id="GO:0051996">
    <property type="term" value="F:squalene synthase [NAD(P)H] activity"/>
    <property type="evidence" value="ECO:0007669"/>
    <property type="project" value="InterPro"/>
</dbReference>
<name>A0AAC9J2H5_VIRHA</name>
<dbReference type="AlphaFoldDB" id="A0AAC9J2H5"/>
<dbReference type="InterPro" id="IPR044843">
    <property type="entry name" value="Trans_IPPS_bact-type"/>
</dbReference>
<organism evidence="4 5">
    <name type="scientific">Virgibacillus halodenitrificans</name>
    <name type="common">Bacillus halodenitrificans</name>
    <dbReference type="NCBI Taxonomy" id="1482"/>
    <lineage>
        <taxon>Bacteria</taxon>
        <taxon>Bacillati</taxon>
        <taxon>Bacillota</taxon>
        <taxon>Bacilli</taxon>
        <taxon>Bacillales</taxon>
        <taxon>Bacillaceae</taxon>
        <taxon>Virgibacillus</taxon>
    </lineage>
</organism>
<dbReference type="GO" id="GO:0004311">
    <property type="term" value="F:geranylgeranyl diphosphate synthase activity"/>
    <property type="evidence" value="ECO:0007669"/>
    <property type="project" value="InterPro"/>
</dbReference>
<dbReference type="GO" id="GO:0016117">
    <property type="term" value="P:carotenoid biosynthetic process"/>
    <property type="evidence" value="ECO:0007669"/>
    <property type="project" value="UniProtKB-KW"/>
</dbReference>
<gene>
    <name evidence="4" type="ORF">BME96_14535</name>
</gene>
<accession>A0AAC9J2H5</accession>
<dbReference type="SUPFAM" id="SSF48576">
    <property type="entry name" value="Terpenoid synthases"/>
    <property type="match status" value="1"/>
</dbReference>
<dbReference type="PANTHER" id="PTHR31480">
    <property type="entry name" value="BIFUNCTIONAL LYCOPENE CYCLASE/PHYTOENE SYNTHASE"/>
    <property type="match status" value="1"/>
</dbReference>
<comment type="pathway">
    <text evidence="1">Carotenoid biosynthesis.</text>
</comment>
<keyword evidence="3" id="KW-0125">Carotenoid biosynthesis</keyword>
<keyword evidence="2" id="KW-0808">Transferase</keyword>
<sequence length="298" mass="34903">MTNFQNELEEAYAYCEKIIKRHSKSFYYAFSTLPKPKAKAVYAIYAFCRIADDSVDEHGNKSEQWKALTKLENQLRLFEMKQEPNTLLWIALRDVFNRYDMKIQPFYDQINGQKTDIIFQSPRDINELERYCYLVAGSVGLMLLPIIATNERESLEEEAVYLGVAMQLTNILRDVGEDYRDKNRIYLPDSLRRKEGYTILDLQNSLINNSFIALWEELATRAEELYDLFQNKINAFDEDSQFPVLLSSQIYRGILGAVRKNNYNCLNQRNYVSAIEKQRIYRSVVTSTVRAESHKLEA</sequence>
<proteinExistence type="predicted"/>
<dbReference type="SFLD" id="SFLDG01212">
    <property type="entry name" value="Phytoene_synthase_like"/>
    <property type="match status" value="1"/>
</dbReference>
<protein>
    <submittedName>
        <fullName evidence="4">Phytoene synthase</fullName>
    </submittedName>
</protein>
<dbReference type="InterPro" id="IPR033904">
    <property type="entry name" value="Trans_IPPS_HH"/>
</dbReference>
<evidence type="ECO:0000313" key="4">
    <source>
        <dbReference type="EMBL" id="APC49332.1"/>
    </source>
</evidence>
<dbReference type="KEGG" id="vhl:BME96_14535"/>
<dbReference type="PROSITE" id="PS01045">
    <property type="entry name" value="SQUALEN_PHYTOEN_SYN_2"/>
    <property type="match status" value="1"/>
</dbReference>
<dbReference type="Gene3D" id="1.10.600.10">
    <property type="entry name" value="Farnesyl Diphosphate Synthase"/>
    <property type="match status" value="1"/>
</dbReference>
<dbReference type="InterPro" id="IPR002060">
    <property type="entry name" value="Squ/phyt_synthse"/>
</dbReference>
<dbReference type="Proteomes" id="UP000182945">
    <property type="component" value="Chromosome"/>
</dbReference>
<dbReference type="InterPro" id="IPR019845">
    <property type="entry name" value="Squalene/phytoene_synthase_CS"/>
</dbReference>
<evidence type="ECO:0000256" key="2">
    <source>
        <dbReference type="ARBA" id="ARBA00022679"/>
    </source>
</evidence>
<dbReference type="RefSeq" id="WP_060680442.1">
    <property type="nucleotide sequence ID" value="NZ_CP017962.1"/>
</dbReference>
<dbReference type="InterPro" id="IPR008949">
    <property type="entry name" value="Isoprenoid_synthase_dom_sf"/>
</dbReference>
<evidence type="ECO:0000256" key="3">
    <source>
        <dbReference type="ARBA" id="ARBA00022746"/>
    </source>
</evidence>
<evidence type="ECO:0000256" key="1">
    <source>
        <dbReference type="ARBA" id="ARBA00004829"/>
    </source>
</evidence>
<dbReference type="CDD" id="cd00683">
    <property type="entry name" value="Trans_IPPS_HH"/>
    <property type="match status" value="1"/>
</dbReference>
<dbReference type="SFLD" id="SFLDG01018">
    <property type="entry name" value="Squalene/Phytoene_Synthase_Lik"/>
    <property type="match status" value="1"/>
</dbReference>
<dbReference type="Pfam" id="PF00494">
    <property type="entry name" value="SQS_PSY"/>
    <property type="match status" value="1"/>
</dbReference>
<evidence type="ECO:0000313" key="5">
    <source>
        <dbReference type="Proteomes" id="UP000182945"/>
    </source>
</evidence>